<reference evidence="5" key="2">
    <citation type="submission" date="2021-04" db="EMBL/GenBank/DDBJ databases">
        <authorList>
            <person name="Gilroy R."/>
        </authorList>
    </citation>
    <scope>NUCLEOTIDE SEQUENCE</scope>
    <source>
        <strain evidence="5">23274</strain>
    </source>
</reference>
<keyword evidence="1" id="KW-0677">Repeat</keyword>
<feature type="repeat" description="TPR" evidence="3">
    <location>
        <begin position="261"/>
        <end position="294"/>
    </location>
</feature>
<dbReference type="Pfam" id="PF13181">
    <property type="entry name" value="TPR_8"/>
    <property type="match status" value="1"/>
</dbReference>
<proteinExistence type="predicted"/>
<feature type="repeat" description="TPR" evidence="3">
    <location>
        <begin position="572"/>
        <end position="605"/>
    </location>
</feature>
<gene>
    <name evidence="5" type="ORF">H9863_06450</name>
</gene>
<dbReference type="InterPro" id="IPR026000">
    <property type="entry name" value="Apc5_dom"/>
</dbReference>
<dbReference type="Gene3D" id="1.25.40.10">
    <property type="entry name" value="Tetratricopeptide repeat domain"/>
    <property type="match status" value="6"/>
</dbReference>
<feature type="repeat" description="TPR" evidence="3">
    <location>
        <begin position="125"/>
        <end position="158"/>
    </location>
</feature>
<organism evidence="5 6">
    <name type="scientific">Candidatus Odoribacter faecigallinarum</name>
    <dbReference type="NCBI Taxonomy" id="2838706"/>
    <lineage>
        <taxon>Bacteria</taxon>
        <taxon>Pseudomonadati</taxon>
        <taxon>Bacteroidota</taxon>
        <taxon>Bacteroidia</taxon>
        <taxon>Bacteroidales</taxon>
        <taxon>Odoribacteraceae</taxon>
        <taxon>Odoribacter</taxon>
    </lineage>
</organism>
<dbReference type="InterPro" id="IPR019734">
    <property type="entry name" value="TPR_rpt"/>
</dbReference>
<evidence type="ECO:0000256" key="1">
    <source>
        <dbReference type="ARBA" id="ARBA00022737"/>
    </source>
</evidence>
<feature type="repeat" description="TPR" evidence="3">
    <location>
        <begin position="295"/>
        <end position="328"/>
    </location>
</feature>
<feature type="repeat" description="TPR" evidence="3">
    <location>
        <begin position="193"/>
        <end position="226"/>
    </location>
</feature>
<dbReference type="PANTHER" id="PTHR44858:SF1">
    <property type="entry name" value="UDP-N-ACETYLGLUCOSAMINE--PEPTIDE N-ACETYLGLUCOSAMINYLTRANSFERASE SPINDLY-RELATED"/>
    <property type="match status" value="1"/>
</dbReference>
<feature type="domain" description="Anaphase-promoting complex subunit 5" evidence="4">
    <location>
        <begin position="147"/>
        <end position="187"/>
    </location>
</feature>
<evidence type="ECO:0000256" key="2">
    <source>
        <dbReference type="ARBA" id="ARBA00022803"/>
    </source>
</evidence>
<accession>A0A9D1V070</accession>
<comment type="caution">
    <text evidence="5">The sequence shown here is derived from an EMBL/GenBank/DDBJ whole genome shotgun (WGS) entry which is preliminary data.</text>
</comment>
<protein>
    <submittedName>
        <fullName evidence="5">Tetratricopeptide repeat protein</fullName>
    </submittedName>
</protein>
<keyword evidence="2 3" id="KW-0802">TPR repeat</keyword>
<dbReference type="PROSITE" id="PS50005">
    <property type="entry name" value="TPR"/>
    <property type="match status" value="8"/>
</dbReference>
<dbReference type="Pfam" id="PF00515">
    <property type="entry name" value="TPR_1"/>
    <property type="match status" value="2"/>
</dbReference>
<evidence type="ECO:0000313" key="5">
    <source>
        <dbReference type="EMBL" id="HIX03740.1"/>
    </source>
</evidence>
<dbReference type="SUPFAM" id="SSF48452">
    <property type="entry name" value="TPR-like"/>
    <property type="match status" value="3"/>
</dbReference>
<evidence type="ECO:0000313" key="6">
    <source>
        <dbReference type="Proteomes" id="UP000824202"/>
    </source>
</evidence>
<dbReference type="PROSITE" id="PS50293">
    <property type="entry name" value="TPR_REGION"/>
    <property type="match status" value="3"/>
</dbReference>
<dbReference type="Pfam" id="PF13414">
    <property type="entry name" value="TPR_11"/>
    <property type="match status" value="1"/>
</dbReference>
<dbReference type="AlphaFoldDB" id="A0A9D1V070"/>
<sequence length="652" mass="75741">MRTIIATFFILLAASPLFAQWNTRNLLRMGQNALYFDDYVSAIDNFNNIVRVKPYLSEPYFFRGLAKLNLDDNEGALQDFSQAIALNPNYFQAYLYRGVAYSNLHRFEEAMQDFDEVVKLDPAVAYAYAYRGITEAEMGKYKEAEADYSKALMLDKELLIAYLNRAIVREKLDNWEGAMADCNTAIRQNMFSEEAFGLRGYLYYEKKDYHNAIEDFNRALKVNPRNLRILMSRAMVWYEMKEYPQTMADYNEIIRIDSNYIYAYYNRAMLRAEVGETNAAIRDLDKVVEMNPDNILIYFNRGLLKMEIKDWYGAYDDFSESLRLYPDFVQAYLARAAVAEELEREEDARDDRIAAWEVMERYKKMKEGDRNALVDTSANLRRLIDINAREDEVRDVINGRVQDKRAIIELQDVFYVQYLSLDSLRSGKVQYYDKHVMDYNQKHNYRPSITVSNHRPNYPEGFADKNIRQLTERLAVGDTLDIRLLRGSFYLTENAFPEAIDDFAAIVAKEPDNLLAVFNLANARVMMYDYIESVDDMTSRVVGERTEETRKVDYSLAVEGYNKCLQLDPGFVFAWFNIGNVHAKNGEIDKAIEAYTQAIRQDPELAEAYFNRGLLFIYAGQKAQANADLSKAGELGIITAYNVIKRYCRQTD</sequence>
<feature type="repeat" description="TPR" evidence="3">
    <location>
        <begin position="91"/>
        <end position="124"/>
    </location>
</feature>
<dbReference type="InterPro" id="IPR011990">
    <property type="entry name" value="TPR-like_helical_dom_sf"/>
</dbReference>
<feature type="repeat" description="TPR" evidence="3">
    <location>
        <begin position="57"/>
        <end position="90"/>
    </location>
</feature>
<feature type="repeat" description="TPR" evidence="3">
    <location>
        <begin position="480"/>
        <end position="513"/>
    </location>
</feature>
<name>A0A9D1V070_9BACT</name>
<dbReference type="EMBL" id="DXFT01000122">
    <property type="protein sequence ID" value="HIX03740.1"/>
    <property type="molecule type" value="Genomic_DNA"/>
</dbReference>
<dbReference type="InterPro" id="IPR050498">
    <property type="entry name" value="Ycf3"/>
</dbReference>
<dbReference type="PANTHER" id="PTHR44858">
    <property type="entry name" value="TETRATRICOPEPTIDE REPEAT PROTEIN 6"/>
    <property type="match status" value="1"/>
</dbReference>
<dbReference type="Proteomes" id="UP000824202">
    <property type="component" value="Unassembled WGS sequence"/>
</dbReference>
<evidence type="ECO:0000259" key="4">
    <source>
        <dbReference type="Pfam" id="PF12862"/>
    </source>
</evidence>
<evidence type="ECO:0000256" key="3">
    <source>
        <dbReference type="PROSITE-ProRule" id="PRU00339"/>
    </source>
</evidence>
<dbReference type="Pfam" id="PF12862">
    <property type="entry name" value="ANAPC5"/>
    <property type="match status" value="1"/>
</dbReference>
<dbReference type="SUPFAM" id="SSF48439">
    <property type="entry name" value="Protein prenylyltransferase"/>
    <property type="match status" value="1"/>
</dbReference>
<reference evidence="5" key="1">
    <citation type="journal article" date="2021" name="PeerJ">
        <title>Extensive microbial diversity within the chicken gut microbiome revealed by metagenomics and culture.</title>
        <authorList>
            <person name="Gilroy R."/>
            <person name="Ravi A."/>
            <person name="Getino M."/>
            <person name="Pursley I."/>
            <person name="Horton D.L."/>
            <person name="Alikhan N.F."/>
            <person name="Baker D."/>
            <person name="Gharbi K."/>
            <person name="Hall N."/>
            <person name="Watson M."/>
            <person name="Adriaenssens E.M."/>
            <person name="Foster-Nyarko E."/>
            <person name="Jarju S."/>
            <person name="Secka A."/>
            <person name="Antonio M."/>
            <person name="Oren A."/>
            <person name="Chaudhuri R.R."/>
            <person name="La Ragione R."/>
            <person name="Hildebrand F."/>
            <person name="Pallen M.J."/>
        </authorList>
    </citation>
    <scope>NUCLEOTIDE SEQUENCE</scope>
    <source>
        <strain evidence="5">23274</strain>
    </source>
</reference>
<dbReference type="SMART" id="SM00028">
    <property type="entry name" value="TPR"/>
    <property type="match status" value="11"/>
</dbReference>